<feature type="modified residue" description="4-aspartylphosphate" evidence="17">
    <location>
        <position position="726"/>
    </location>
</feature>
<feature type="domain" description="Response regulatory" evidence="19">
    <location>
        <begin position="821"/>
        <end position="937"/>
    </location>
</feature>
<dbReference type="RefSeq" id="WP_054341530.1">
    <property type="nucleotide sequence ID" value="NZ_FTOE01000004.1"/>
</dbReference>
<dbReference type="SUPFAM" id="SSF47226">
    <property type="entry name" value="Histidine-containing phosphotransfer domain, HPT domain"/>
    <property type="match status" value="1"/>
</dbReference>
<dbReference type="Pfam" id="PF02518">
    <property type="entry name" value="HATPase_c"/>
    <property type="match status" value="1"/>
</dbReference>
<evidence type="ECO:0000256" key="4">
    <source>
        <dbReference type="ARBA" id="ARBA00022475"/>
    </source>
</evidence>
<keyword evidence="12" id="KW-0902">Two-component regulatory system</keyword>
<evidence type="ECO:0000256" key="2">
    <source>
        <dbReference type="ARBA" id="ARBA00004651"/>
    </source>
</evidence>
<dbReference type="SMART" id="SM00448">
    <property type="entry name" value="REC"/>
    <property type="match status" value="2"/>
</dbReference>
<comment type="subcellular location">
    <subcellularLocation>
        <location evidence="2">Cell membrane</location>
        <topology evidence="2">Multi-pass membrane protein</topology>
    </subcellularLocation>
</comment>
<evidence type="ECO:0000313" key="23">
    <source>
        <dbReference type="EMBL" id="SIS75025.1"/>
    </source>
</evidence>
<dbReference type="NCBIfam" id="TIGR00229">
    <property type="entry name" value="sensory_box"/>
    <property type="match status" value="2"/>
</dbReference>
<evidence type="ECO:0000256" key="8">
    <source>
        <dbReference type="ARBA" id="ARBA00022741"/>
    </source>
</evidence>
<evidence type="ECO:0000256" key="7">
    <source>
        <dbReference type="ARBA" id="ARBA00022692"/>
    </source>
</evidence>
<dbReference type="GO" id="GO:0005524">
    <property type="term" value="F:ATP binding"/>
    <property type="evidence" value="ECO:0007669"/>
    <property type="project" value="UniProtKB-KW"/>
</dbReference>
<proteinExistence type="predicted"/>
<evidence type="ECO:0000256" key="13">
    <source>
        <dbReference type="ARBA" id="ARBA00023136"/>
    </source>
</evidence>
<dbReference type="GO" id="GO:0000155">
    <property type="term" value="F:phosphorelay sensor kinase activity"/>
    <property type="evidence" value="ECO:0007669"/>
    <property type="project" value="InterPro"/>
</dbReference>
<evidence type="ECO:0000259" key="19">
    <source>
        <dbReference type="PROSITE" id="PS50110"/>
    </source>
</evidence>
<dbReference type="SMART" id="SM00086">
    <property type="entry name" value="PAC"/>
    <property type="match status" value="3"/>
</dbReference>
<dbReference type="SUPFAM" id="SSF55785">
    <property type="entry name" value="PYP-like sensor domain (PAS domain)"/>
    <property type="match status" value="3"/>
</dbReference>
<gene>
    <name evidence="23" type="ORF">SAMN05421760_104160</name>
</gene>
<keyword evidence="24" id="KW-1185">Reference proteome</keyword>
<dbReference type="CDD" id="cd00082">
    <property type="entry name" value="HisKA"/>
    <property type="match status" value="1"/>
</dbReference>
<organism evidence="23 24">
    <name type="scientific">Neptunomonas antarctica</name>
    <dbReference type="NCBI Taxonomy" id="619304"/>
    <lineage>
        <taxon>Bacteria</taxon>
        <taxon>Pseudomonadati</taxon>
        <taxon>Pseudomonadota</taxon>
        <taxon>Gammaproteobacteria</taxon>
        <taxon>Oceanospirillales</taxon>
        <taxon>Oceanospirillaceae</taxon>
        <taxon>Neptunomonas</taxon>
    </lineage>
</organism>
<dbReference type="EC" id="2.7.13.3" evidence="3"/>
<dbReference type="InterPro" id="IPR003594">
    <property type="entry name" value="HATPase_dom"/>
</dbReference>
<keyword evidence="9" id="KW-0418">Kinase</keyword>
<dbReference type="SMART" id="SM00388">
    <property type="entry name" value="HisKA"/>
    <property type="match status" value="1"/>
</dbReference>
<dbReference type="SUPFAM" id="SSF52172">
    <property type="entry name" value="CheY-like"/>
    <property type="match status" value="2"/>
</dbReference>
<dbReference type="PROSITE" id="PS50113">
    <property type="entry name" value="PAC"/>
    <property type="match status" value="2"/>
</dbReference>
<keyword evidence="8" id="KW-0547">Nucleotide-binding</keyword>
<dbReference type="InterPro" id="IPR013767">
    <property type="entry name" value="PAS_fold"/>
</dbReference>
<dbReference type="EMBL" id="FTOE01000004">
    <property type="protein sequence ID" value="SIS75025.1"/>
    <property type="molecule type" value="Genomic_DNA"/>
</dbReference>
<feature type="domain" description="PAS" evidence="20">
    <location>
        <begin position="150"/>
        <end position="199"/>
    </location>
</feature>
<dbReference type="Gene3D" id="1.10.287.130">
    <property type="match status" value="1"/>
</dbReference>
<dbReference type="AlphaFoldDB" id="A0A1N7LME8"/>
<evidence type="ECO:0000256" key="17">
    <source>
        <dbReference type="PROSITE-ProRule" id="PRU00169"/>
    </source>
</evidence>
<dbReference type="Pfam" id="PF13426">
    <property type="entry name" value="PAS_9"/>
    <property type="match status" value="1"/>
</dbReference>
<dbReference type="InterPro" id="IPR001789">
    <property type="entry name" value="Sig_transdc_resp-reg_receiver"/>
</dbReference>
<dbReference type="InterPro" id="IPR013656">
    <property type="entry name" value="PAS_4"/>
</dbReference>
<sequence>MLTAEALQRAIFNSANFSSIATDVKGVIQIFNVGAERMLGYLAAEVMNKITPADISDPQEVIARAKGLSAELGEPVEPGFDALILKASRGIEDIYELTYIRKDGSRFPAVVSVTALRDEQSSIIGYLFINSVGKQAEDALLKAGALQSAIFNSANFSSIATDAHGVIQIFNVGAERMLGFTADEVINKITPADISDPQEVIARAKGLSAELDTPIEPGFDALVFKASRGIEDIYELTYFRKDGSRFPAVVSVTALRDEKNAIIGYLLIGTDNTLRKEAEAEQMILDQRLRDQQFYTRSLIESNIDALITTDAKGIISDVNKQMEALTGCTRDELIGAPFKNYFTDPAHAEAGINQVLAEGKVTDYELTALSWSGKKTVVSYNASTFYDRDRKLQGVFAAARDVTERNRMMVELENAKVVAEKASLSKSDFLSNMSHEIRTPMNSIIGMSHLALKTELTPHQRDYLKKIKGSGQYLMRLINDILDFSKIEAGKVVVEKIGFDLEKELENIANLIAPKTAAKGLELVFDIGHDVPNELIGDPMRLVQILINYANNAVKFTESGEINIIIRVREESDKDVLLYCAVRDTGIGITPEQRGQLFQSFQQADTSITRKYGGTGLGLVISKKLAELMHGDVGVDSEFGAGSTFWFTVLLGKGARTKPQRVLRAEMKDRRGLVVDDNDNARSVVKNLLENMHLIVDEASSGQAAIDAVVRAEAQSQAFDIVFLDWLMPGMDGVETLRQLRARSSNSLPCMVMMTAHGDEDVIKEAEADGLDDVLIKPVNASVLFDSVMNVLGDRGSVRRKLRDNTSLAETNLCAIKGAHILLVEDNELNQEVASELLRDAGFSVDLAENGEVAVRKVKETLYDIVLMDMQMPVMDGITATREIRKLPQFAQLPVVAMTANAMADDRKCCLEAGMNDHIPKPVEPDDLWTVLLKWIKVPPEADDNVSTASLPAHGHQQQRAGSSHLTTNTRAIEADLLAIKSIDVARAIHRFGGKADAYRKQLRRFREHYHSAVDKLQRLVADKGMAAGEEFCHEFKGVCGTLGAHTLFAATDTLDVLLKQGKKPTPAQYKSLQYLLQQVMAEIEGLNTSAANPEAGTLLAPDRLLTLLTRLATLLESDLGEAESLLVVMRAGVVGGECEQAMTEIAAQVDKFAIDDALAQIDKLCTLLRAEA</sequence>
<dbReference type="Gene3D" id="3.40.50.2300">
    <property type="match status" value="2"/>
</dbReference>
<dbReference type="PANTHER" id="PTHR45339">
    <property type="entry name" value="HYBRID SIGNAL TRANSDUCTION HISTIDINE KINASE J"/>
    <property type="match status" value="1"/>
</dbReference>
<dbReference type="Pfam" id="PF00512">
    <property type="entry name" value="HisKA"/>
    <property type="match status" value="1"/>
</dbReference>
<dbReference type="PANTHER" id="PTHR45339:SF1">
    <property type="entry name" value="HYBRID SIGNAL TRANSDUCTION HISTIDINE KINASE J"/>
    <property type="match status" value="1"/>
</dbReference>
<protein>
    <recommendedName>
        <fullName evidence="15">Sensory/regulatory protein RpfC</fullName>
        <ecNumber evidence="3">2.7.13.3</ecNumber>
    </recommendedName>
</protein>
<feature type="modified residue" description="Phosphohistidine" evidence="16">
    <location>
        <position position="1035"/>
    </location>
</feature>
<evidence type="ECO:0000259" key="18">
    <source>
        <dbReference type="PROSITE" id="PS50109"/>
    </source>
</evidence>
<dbReference type="GO" id="GO:0006355">
    <property type="term" value="P:regulation of DNA-templated transcription"/>
    <property type="evidence" value="ECO:0007669"/>
    <property type="project" value="InterPro"/>
</dbReference>
<dbReference type="InterPro" id="IPR003661">
    <property type="entry name" value="HisK_dim/P_dom"/>
</dbReference>
<evidence type="ECO:0000256" key="3">
    <source>
        <dbReference type="ARBA" id="ARBA00012438"/>
    </source>
</evidence>
<dbReference type="FunFam" id="3.30.565.10:FF:000010">
    <property type="entry name" value="Sensor histidine kinase RcsC"/>
    <property type="match status" value="1"/>
</dbReference>
<evidence type="ECO:0000259" key="21">
    <source>
        <dbReference type="PROSITE" id="PS50113"/>
    </source>
</evidence>
<dbReference type="InterPro" id="IPR036097">
    <property type="entry name" value="HisK_dim/P_sf"/>
</dbReference>
<dbReference type="InterPro" id="IPR035965">
    <property type="entry name" value="PAS-like_dom_sf"/>
</dbReference>
<evidence type="ECO:0000256" key="6">
    <source>
        <dbReference type="ARBA" id="ARBA00022679"/>
    </source>
</evidence>
<dbReference type="CDD" id="cd00130">
    <property type="entry name" value="PAS"/>
    <property type="match status" value="3"/>
</dbReference>
<dbReference type="Pfam" id="PF00989">
    <property type="entry name" value="PAS"/>
    <property type="match status" value="1"/>
</dbReference>
<dbReference type="InterPro" id="IPR005467">
    <property type="entry name" value="His_kinase_dom"/>
</dbReference>
<dbReference type="Pfam" id="PF00072">
    <property type="entry name" value="Response_reg"/>
    <property type="match status" value="2"/>
</dbReference>
<keyword evidence="13" id="KW-0472">Membrane</keyword>
<dbReference type="FunFam" id="1.10.287.130:FF:000002">
    <property type="entry name" value="Two-component osmosensing histidine kinase"/>
    <property type="match status" value="1"/>
</dbReference>
<dbReference type="SMART" id="SM00387">
    <property type="entry name" value="HATPase_c"/>
    <property type="match status" value="1"/>
</dbReference>
<evidence type="ECO:0000256" key="9">
    <source>
        <dbReference type="ARBA" id="ARBA00022777"/>
    </source>
</evidence>
<evidence type="ECO:0000256" key="12">
    <source>
        <dbReference type="ARBA" id="ARBA00023012"/>
    </source>
</evidence>
<feature type="domain" description="HPt" evidence="22">
    <location>
        <begin position="996"/>
        <end position="1095"/>
    </location>
</feature>
<dbReference type="PROSITE" id="PS50894">
    <property type="entry name" value="HPT"/>
    <property type="match status" value="1"/>
</dbReference>
<accession>A0A1N7LME8</accession>
<dbReference type="PROSITE" id="PS50109">
    <property type="entry name" value="HIS_KIN"/>
    <property type="match status" value="1"/>
</dbReference>
<dbReference type="SUPFAM" id="SSF47384">
    <property type="entry name" value="Homodimeric domain of signal transducing histidine kinase"/>
    <property type="match status" value="1"/>
</dbReference>
<evidence type="ECO:0000256" key="11">
    <source>
        <dbReference type="ARBA" id="ARBA00022989"/>
    </source>
</evidence>
<dbReference type="Gene3D" id="3.30.565.10">
    <property type="entry name" value="Histidine kinase-like ATPase, C-terminal domain"/>
    <property type="match status" value="1"/>
</dbReference>
<feature type="domain" description="PAS" evidence="20">
    <location>
        <begin position="4"/>
        <end position="60"/>
    </location>
</feature>
<dbReference type="SUPFAM" id="SSF55874">
    <property type="entry name" value="ATPase domain of HSP90 chaperone/DNA topoisomerase II/histidine kinase"/>
    <property type="match status" value="1"/>
</dbReference>
<comment type="subunit">
    <text evidence="14">At low DSF concentrations, interacts with RpfF.</text>
</comment>
<dbReference type="Gene3D" id="3.30.450.20">
    <property type="entry name" value="PAS domain"/>
    <property type="match status" value="3"/>
</dbReference>
<evidence type="ECO:0000256" key="10">
    <source>
        <dbReference type="ARBA" id="ARBA00022840"/>
    </source>
</evidence>
<keyword evidence="11" id="KW-1133">Transmembrane helix</keyword>
<dbReference type="PROSITE" id="PS50110">
    <property type="entry name" value="RESPONSE_REGULATORY"/>
    <property type="match status" value="2"/>
</dbReference>
<dbReference type="CDD" id="cd17546">
    <property type="entry name" value="REC_hyHK_CKI1_RcsC-like"/>
    <property type="match status" value="2"/>
</dbReference>
<keyword evidence="4" id="KW-1003">Cell membrane</keyword>
<dbReference type="PROSITE" id="PS50112">
    <property type="entry name" value="PAS"/>
    <property type="match status" value="3"/>
</dbReference>
<evidence type="ECO:0000313" key="24">
    <source>
        <dbReference type="Proteomes" id="UP000185999"/>
    </source>
</evidence>
<dbReference type="InterPro" id="IPR011006">
    <property type="entry name" value="CheY-like_superfamily"/>
</dbReference>
<dbReference type="InterPro" id="IPR036890">
    <property type="entry name" value="HATPase_C_sf"/>
</dbReference>
<evidence type="ECO:0000256" key="14">
    <source>
        <dbReference type="ARBA" id="ARBA00064003"/>
    </source>
</evidence>
<feature type="domain" description="Histidine kinase" evidence="18">
    <location>
        <begin position="433"/>
        <end position="654"/>
    </location>
</feature>
<feature type="domain" description="PAS" evidence="20">
    <location>
        <begin position="292"/>
        <end position="336"/>
    </location>
</feature>
<feature type="domain" description="Response regulatory" evidence="19">
    <location>
        <begin position="672"/>
        <end position="793"/>
    </location>
</feature>
<evidence type="ECO:0000259" key="22">
    <source>
        <dbReference type="PROSITE" id="PS50894"/>
    </source>
</evidence>
<reference evidence="24" key="1">
    <citation type="submission" date="2017-01" db="EMBL/GenBank/DDBJ databases">
        <authorList>
            <person name="Varghese N."/>
            <person name="Submissions S."/>
        </authorList>
    </citation>
    <scope>NUCLEOTIDE SEQUENCE [LARGE SCALE GENOMIC DNA]</scope>
    <source>
        <strain evidence="24">DSM 22306</strain>
    </source>
</reference>
<dbReference type="PRINTS" id="PR00344">
    <property type="entry name" value="BCTRLSENSOR"/>
</dbReference>
<keyword evidence="5 17" id="KW-0597">Phosphoprotein</keyword>
<dbReference type="InterPro" id="IPR000014">
    <property type="entry name" value="PAS"/>
</dbReference>
<feature type="modified residue" description="4-aspartylphosphate" evidence="17">
    <location>
        <position position="870"/>
    </location>
</feature>
<evidence type="ECO:0000256" key="1">
    <source>
        <dbReference type="ARBA" id="ARBA00000085"/>
    </source>
</evidence>
<dbReference type="InterPro" id="IPR008207">
    <property type="entry name" value="Sig_transdc_His_kin_Hpt_dom"/>
</dbReference>
<comment type="catalytic activity">
    <reaction evidence="1">
        <text>ATP + protein L-histidine = ADP + protein N-phospho-L-histidine.</text>
        <dbReference type="EC" id="2.7.13.3"/>
    </reaction>
</comment>
<keyword evidence="6" id="KW-0808">Transferase</keyword>
<evidence type="ECO:0000256" key="15">
    <source>
        <dbReference type="ARBA" id="ARBA00068150"/>
    </source>
</evidence>
<dbReference type="InterPro" id="IPR000700">
    <property type="entry name" value="PAS-assoc_C"/>
</dbReference>
<feature type="domain" description="PAC" evidence="21">
    <location>
        <begin position="232"/>
        <end position="284"/>
    </location>
</feature>
<dbReference type="Proteomes" id="UP000185999">
    <property type="component" value="Unassembled WGS sequence"/>
</dbReference>
<dbReference type="STRING" id="619304.SAMN05421760_104160"/>
<dbReference type="Gene3D" id="1.20.120.160">
    <property type="entry name" value="HPT domain"/>
    <property type="match status" value="1"/>
</dbReference>
<evidence type="ECO:0000256" key="5">
    <source>
        <dbReference type="ARBA" id="ARBA00022553"/>
    </source>
</evidence>
<keyword evidence="7" id="KW-0812">Transmembrane</keyword>
<evidence type="ECO:0000259" key="20">
    <source>
        <dbReference type="PROSITE" id="PS50112"/>
    </source>
</evidence>
<dbReference type="SMART" id="SM00091">
    <property type="entry name" value="PAS"/>
    <property type="match status" value="3"/>
</dbReference>
<feature type="domain" description="PAC" evidence="21">
    <location>
        <begin position="363"/>
        <end position="415"/>
    </location>
</feature>
<dbReference type="Pfam" id="PF08448">
    <property type="entry name" value="PAS_4"/>
    <property type="match status" value="1"/>
</dbReference>
<name>A0A1N7LME8_9GAMM</name>
<dbReference type="InterPro" id="IPR001610">
    <property type="entry name" value="PAC"/>
</dbReference>
<keyword evidence="10" id="KW-0067">ATP-binding</keyword>
<evidence type="ECO:0000256" key="16">
    <source>
        <dbReference type="PROSITE-ProRule" id="PRU00110"/>
    </source>
</evidence>
<dbReference type="InterPro" id="IPR036641">
    <property type="entry name" value="HPT_dom_sf"/>
</dbReference>
<dbReference type="GO" id="GO:0005886">
    <property type="term" value="C:plasma membrane"/>
    <property type="evidence" value="ECO:0007669"/>
    <property type="project" value="UniProtKB-SubCell"/>
</dbReference>
<dbReference type="CDD" id="cd16922">
    <property type="entry name" value="HATPase_EvgS-ArcB-TorS-like"/>
    <property type="match status" value="1"/>
</dbReference>
<dbReference type="InterPro" id="IPR004358">
    <property type="entry name" value="Sig_transdc_His_kin-like_C"/>
</dbReference>